<feature type="compositionally biased region" description="Pro residues" evidence="1">
    <location>
        <begin position="12"/>
        <end position="22"/>
    </location>
</feature>
<dbReference type="PATRIC" id="fig|270351.10.peg.6572"/>
<dbReference type="Pfam" id="PF20454">
    <property type="entry name" value="GpA_nuclease"/>
    <property type="match status" value="1"/>
</dbReference>
<keyword evidence="4" id="KW-0614">Plasmid</keyword>
<accession>A0A0C6G109</accession>
<proteinExistence type="inferred from homology"/>
<dbReference type="OrthoDB" id="5181253at2"/>
<protein>
    <submittedName>
        <fullName evidence="4">Terminase</fullName>
    </submittedName>
</protein>
<reference evidence="4 5" key="1">
    <citation type="journal article" date="2015" name="Genome Announc.">
        <title>Complete Genome Sequence of Methylobacterium aquaticum Strain 22A, Isolated from Racomitrium japonicum Moss.</title>
        <authorList>
            <person name="Tani A."/>
            <person name="Ogura Y."/>
            <person name="Hayashi T."/>
            <person name="Kimbara K."/>
        </authorList>
    </citation>
    <scope>NUCLEOTIDE SEQUENCE [LARGE SCALE GENOMIC DNA]</scope>
    <source>
        <strain evidence="4 5">MA-22A</strain>
        <plasmid evidence="5">Plasmid pMaq22A_1p DNA</plasmid>
    </source>
</reference>
<dbReference type="KEGG" id="maqu:Maq22A_1p36455"/>
<dbReference type="InterPro" id="IPR008866">
    <property type="entry name" value="Phage_lambda_GpA-like"/>
</dbReference>
<dbReference type="Proteomes" id="UP000061432">
    <property type="component" value="Plasmid pMaq22A_1p"/>
</dbReference>
<geneLocation type="plasmid" evidence="5">
    <name>pMaq22A_1p DNA</name>
</geneLocation>
<feature type="domain" description="Phage terminase large subunit GpA ATPase" evidence="2">
    <location>
        <begin position="60"/>
        <end position="310"/>
    </location>
</feature>
<reference evidence="5" key="2">
    <citation type="submission" date="2015-01" db="EMBL/GenBank/DDBJ databases">
        <title>Complete genome sequence of Methylobacterium aquaticum strain 22A.</title>
        <authorList>
            <person name="Tani A."/>
            <person name="Ogura Y."/>
            <person name="Hayashi T."/>
        </authorList>
    </citation>
    <scope>NUCLEOTIDE SEQUENCE [LARGE SCALE GENOMIC DNA]</scope>
    <source>
        <strain evidence="5">MA-22A</strain>
        <plasmid evidence="5">Plasmid pMaq22A_1p DNA</plasmid>
    </source>
</reference>
<evidence type="ECO:0000256" key="1">
    <source>
        <dbReference type="SAM" id="MobiDB-lite"/>
    </source>
</evidence>
<dbReference type="PANTHER" id="PTHR34413">
    <property type="entry name" value="PROPHAGE TAIL FIBER ASSEMBLY PROTEIN HOMOLOG TFAE-RELATED-RELATED"/>
    <property type="match status" value="1"/>
</dbReference>
<evidence type="ECO:0000259" key="3">
    <source>
        <dbReference type="Pfam" id="PF20454"/>
    </source>
</evidence>
<feature type="region of interest" description="Disordered" evidence="1">
    <location>
        <begin position="1"/>
        <end position="37"/>
    </location>
</feature>
<dbReference type="EMBL" id="AP014705">
    <property type="protein sequence ID" value="BAQ49495.1"/>
    <property type="molecule type" value="Genomic_DNA"/>
</dbReference>
<evidence type="ECO:0000313" key="4">
    <source>
        <dbReference type="EMBL" id="BAQ49495.1"/>
    </source>
</evidence>
<dbReference type="GO" id="GO:0016887">
    <property type="term" value="F:ATP hydrolysis activity"/>
    <property type="evidence" value="ECO:0007669"/>
    <property type="project" value="InterPro"/>
</dbReference>
<gene>
    <name evidence="4" type="ORF">Maq22A_1p36455</name>
</gene>
<dbReference type="InterPro" id="IPR046454">
    <property type="entry name" value="GpA_endonuclease"/>
</dbReference>
<dbReference type="InterPro" id="IPR051220">
    <property type="entry name" value="TFA_Chaperone"/>
</dbReference>
<evidence type="ECO:0000259" key="2">
    <source>
        <dbReference type="Pfam" id="PF05876"/>
    </source>
</evidence>
<dbReference type="InterPro" id="IPR046453">
    <property type="entry name" value="GpA_ATPase"/>
</dbReference>
<sequence>MSNSTSPSLASPAPPISAPPRPADVGSLRRSWRRGMTPPPNLDVVQWAERYRKLSKESSNGGKFFVSRVEVARGPMLWATEPGVSKITLMACTQLLKTTLIENVIGRFAHVDPCPMLGVFPKDDAAETFSKDRLAPMIRDTKVLTDLFGEAKSRDAGATLSHKQFPGGHITLVGANSPTNLAMRPIRLLVCDEIDKYPLSAGGEGPPIDLAEERQAEFKANSLTVVACSPTIAGRSAIEASYEESDQRKAFVRCPHPGCGAWQSLEWERVRFEKDEAGKIDTHTARYECEACERPWTEAQRLVALKRIEWRQTRSFTCCGEPQTPERWAPLAHGVRRALCRHCGGQAVPNDHAGGVASKLYAPKQTIRETVTKFARALRRGPETLRTFFNTQLARTWKEGADAPDWHDVYARRDTYLSGTVCRAALILFAGVDVQKDRLEVGVWGFGRNRERWLVEHRVLPGPTNRPEVWADLEAMFEETWQHDAGAEMAVRDWGIDSSGFTAEVYAFVRSQGGRGNVHAVDGQDSYASAFLGVGAKDTTPAGKKLRRGLKTIRVGASFAKQELMGCLALQRPAEGNPFPAGFVHLPRDVPEDQVKQLTAEELVTHVTRGRTRREWVPIGGRRNEVLDCANYARGLAAMRGWDRWRELHWRDLEAALGIEQARPTIDEASLPPAVAAGTLAARNLQRRAVRRSRVNNRPMR</sequence>
<evidence type="ECO:0000313" key="5">
    <source>
        <dbReference type="Proteomes" id="UP000061432"/>
    </source>
</evidence>
<dbReference type="GO" id="GO:0005524">
    <property type="term" value="F:ATP binding"/>
    <property type="evidence" value="ECO:0007669"/>
    <property type="project" value="InterPro"/>
</dbReference>
<feature type="domain" description="Terminase large subunit GpA endonuclease" evidence="3">
    <location>
        <begin position="358"/>
        <end position="643"/>
    </location>
</feature>
<name>A0A0C6G109_9HYPH</name>
<dbReference type="PANTHER" id="PTHR34413:SF2">
    <property type="entry name" value="PROPHAGE TAIL FIBER ASSEMBLY PROTEIN HOMOLOG TFAE-RELATED"/>
    <property type="match status" value="1"/>
</dbReference>
<dbReference type="AlphaFoldDB" id="A0A0C6G109"/>
<feature type="compositionally biased region" description="Low complexity" evidence="1">
    <location>
        <begin position="1"/>
        <end position="11"/>
    </location>
</feature>
<organism evidence="4 5">
    <name type="scientific">Methylobacterium aquaticum</name>
    <dbReference type="NCBI Taxonomy" id="270351"/>
    <lineage>
        <taxon>Bacteria</taxon>
        <taxon>Pseudomonadati</taxon>
        <taxon>Pseudomonadota</taxon>
        <taxon>Alphaproteobacteria</taxon>
        <taxon>Hyphomicrobiales</taxon>
        <taxon>Methylobacteriaceae</taxon>
        <taxon>Methylobacterium</taxon>
    </lineage>
</organism>
<dbReference type="Pfam" id="PF05876">
    <property type="entry name" value="GpA_ATPase"/>
    <property type="match status" value="1"/>
</dbReference>
<dbReference type="GO" id="GO:0004519">
    <property type="term" value="F:endonuclease activity"/>
    <property type="evidence" value="ECO:0007669"/>
    <property type="project" value="InterPro"/>
</dbReference>
<dbReference type="HAMAP" id="MF_04144">
    <property type="entry name" value="TERL_LAMBDA"/>
    <property type="match status" value="1"/>
</dbReference>